<dbReference type="PROSITE" id="PS00211">
    <property type="entry name" value="ABC_TRANSPORTER_1"/>
    <property type="match status" value="1"/>
</dbReference>
<dbReference type="EMBL" id="CP046172">
    <property type="protein sequence ID" value="QIS10462.1"/>
    <property type="molecule type" value="Genomic_DNA"/>
</dbReference>
<dbReference type="GO" id="GO:0015421">
    <property type="term" value="F:ABC-type oligopeptide transporter activity"/>
    <property type="evidence" value="ECO:0007669"/>
    <property type="project" value="TreeGrafter"/>
</dbReference>
<feature type="transmembrane region" description="Helical" evidence="10">
    <location>
        <begin position="189"/>
        <end position="209"/>
    </location>
</feature>
<evidence type="ECO:0000259" key="12">
    <source>
        <dbReference type="PROSITE" id="PS50929"/>
    </source>
</evidence>
<comment type="subcellular location">
    <subcellularLocation>
        <location evidence="1">Cell membrane</location>
        <topology evidence="1">Multi-pass membrane protein</topology>
    </subcellularLocation>
</comment>
<dbReference type="SUPFAM" id="SSF90123">
    <property type="entry name" value="ABC transporter transmembrane region"/>
    <property type="match status" value="1"/>
</dbReference>
<dbReference type="InterPro" id="IPR036640">
    <property type="entry name" value="ABC1_TM_sf"/>
</dbReference>
<feature type="transmembrane region" description="Helical" evidence="10">
    <location>
        <begin position="76"/>
        <end position="97"/>
    </location>
</feature>
<feature type="domain" description="ABC transporter" evidence="11">
    <location>
        <begin position="396"/>
        <end position="629"/>
    </location>
</feature>
<evidence type="ECO:0000256" key="2">
    <source>
        <dbReference type="ARBA" id="ARBA00022448"/>
    </source>
</evidence>
<evidence type="ECO:0000256" key="7">
    <source>
        <dbReference type="ARBA" id="ARBA00022989"/>
    </source>
</evidence>
<feature type="transmembrane region" description="Helical" evidence="10">
    <location>
        <begin position="109"/>
        <end position="127"/>
    </location>
</feature>
<name>A0A6G9YB73_9NOCA</name>
<dbReference type="GO" id="GO:0005886">
    <property type="term" value="C:plasma membrane"/>
    <property type="evidence" value="ECO:0007669"/>
    <property type="project" value="UniProtKB-SubCell"/>
</dbReference>
<dbReference type="InterPro" id="IPR017871">
    <property type="entry name" value="ABC_transporter-like_CS"/>
</dbReference>
<dbReference type="SUPFAM" id="SSF52540">
    <property type="entry name" value="P-loop containing nucleoside triphosphate hydrolases"/>
    <property type="match status" value="1"/>
</dbReference>
<dbReference type="InterPro" id="IPR027417">
    <property type="entry name" value="P-loop_NTPase"/>
</dbReference>
<organism evidence="13 14">
    <name type="scientific">Nocardia arthritidis</name>
    <dbReference type="NCBI Taxonomy" id="228602"/>
    <lineage>
        <taxon>Bacteria</taxon>
        <taxon>Bacillati</taxon>
        <taxon>Actinomycetota</taxon>
        <taxon>Actinomycetes</taxon>
        <taxon>Mycobacteriales</taxon>
        <taxon>Nocardiaceae</taxon>
        <taxon>Nocardia</taxon>
    </lineage>
</organism>
<keyword evidence="8 10" id="KW-0472">Membrane</keyword>
<keyword evidence="5" id="KW-0547">Nucleotide-binding</keyword>
<sequence length="640" mass="68509">MADLVHRRAEPATIRCARLGRGRGKVGQRVGAIRLPQPVDRGSTDRTVSDSMTQQNSTRVRYRDLIALLRKHRGKVVSGTLLMVLGTAAGMLQPLLTMRIINAVSASDPIAGTVMLVVAIFIAQAVFEAVGNFLISRTGESVVFDLRTRLIDRFLHLRLNILDRSRVGDLVSRLGADTTLLREDAVTSFVQLGIALVSSVAAVAIMIYLSPLMTLVVLLTVLCAGVLVAGALAGIRLATEGAQASVGALTADTERALSALRTVRASLAEEQERTRLVGRARAAYRNGVRAARLDAAIRPATMLAAHGAFLVVLLVGGIMVASDRLQVGQLVAFLLYFMQLATPIVSAIGLLGAMQKGMAAFQRVAEVFGMDIETGDESGSSATAPTSARNTSGPILSVDGVDFAYGDRSILSEVSFEIPRGSRVALVGKSGSGKSTLLALIERFYEPDRGSIRLDGVPIDRIALKTYRRCLALVEQGAPVMYGTLRDNLMYAAPEASEQEVARVIELAGLEEVVHRLEQGLDTEVGEHGHALSGGERQRLAIARALLSGPELLLLDEPTSNLDPLSEAAISRTMRSLHRECTILVAAHRFSTVRDADRVIVLNNGRVEDIGTHDDLLESNSYYRELATQSGLSLAASPEG</sequence>
<feature type="transmembrane region" description="Helical" evidence="10">
    <location>
        <begin position="333"/>
        <end position="353"/>
    </location>
</feature>
<evidence type="ECO:0000256" key="9">
    <source>
        <dbReference type="ARBA" id="ARBA00061644"/>
    </source>
</evidence>
<dbReference type="AlphaFoldDB" id="A0A6G9YB73"/>
<dbReference type="Proteomes" id="UP000503540">
    <property type="component" value="Chromosome"/>
</dbReference>
<evidence type="ECO:0000313" key="13">
    <source>
        <dbReference type="EMBL" id="QIS10462.1"/>
    </source>
</evidence>
<keyword evidence="2" id="KW-0813">Transport</keyword>
<dbReference type="Pfam" id="PF00664">
    <property type="entry name" value="ABC_membrane"/>
    <property type="match status" value="1"/>
</dbReference>
<dbReference type="FunFam" id="3.40.50.300:FF:000299">
    <property type="entry name" value="ABC transporter ATP-binding protein/permease"/>
    <property type="match status" value="1"/>
</dbReference>
<dbReference type="Gene3D" id="1.20.1560.10">
    <property type="entry name" value="ABC transporter type 1, transmembrane domain"/>
    <property type="match status" value="1"/>
</dbReference>
<reference evidence="13 14" key="1">
    <citation type="journal article" date="2019" name="ACS Chem. Biol.">
        <title>Identification and Mobilization of a Cryptic Antibiotic Biosynthesis Gene Locus from a Human-Pathogenic Nocardia Isolate.</title>
        <authorList>
            <person name="Herisse M."/>
            <person name="Ishida K."/>
            <person name="Porter J.L."/>
            <person name="Howden B."/>
            <person name="Hertweck C."/>
            <person name="Stinear T.P."/>
            <person name="Pidot S.J."/>
        </authorList>
    </citation>
    <scope>NUCLEOTIDE SEQUENCE [LARGE SCALE GENOMIC DNA]</scope>
    <source>
        <strain evidence="13 14">AUSMDU00012717</strain>
    </source>
</reference>
<dbReference type="GO" id="GO:0005524">
    <property type="term" value="F:ATP binding"/>
    <property type="evidence" value="ECO:0007669"/>
    <property type="project" value="UniProtKB-KW"/>
</dbReference>
<keyword evidence="4 10" id="KW-0812">Transmembrane</keyword>
<evidence type="ECO:0000256" key="6">
    <source>
        <dbReference type="ARBA" id="ARBA00022840"/>
    </source>
</evidence>
<evidence type="ECO:0000256" key="3">
    <source>
        <dbReference type="ARBA" id="ARBA00022475"/>
    </source>
</evidence>
<dbReference type="PANTHER" id="PTHR43394">
    <property type="entry name" value="ATP-DEPENDENT PERMEASE MDL1, MITOCHONDRIAL"/>
    <property type="match status" value="1"/>
</dbReference>
<feature type="transmembrane region" description="Helical" evidence="10">
    <location>
        <begin position="215"/>
        <end position="235"/>
    </location>
</feature>
<dbReference type="InterPro" id="IPR003593">
    <property type="entry name" value="AAA+_ATPase"/>
</dbReference>
<gene>
    <name evidence="13" type="ORF">F5544_12865</name>
</gene>
<dbReference type="GO" id="GO:0016887">
    <property type="term" value="F:ATP hydrolysis activity"/>
    <property type="evidence" value="ECO:0007669"/>
    <property type="project" value="InterPro"/>
</dbReference>
<dbReference type="InterPro" id="IPR039421">
    <property type="entry name" value="Type_1_exporter"/>
</dbReference>
<evidence type="ECO:0000256" key="8">
    <source>
        <dbReference type="ARBA" id="ARBA00023136"/>
    </source>
</evidence>
<keyword evidence="3" id="KW-1003">Cell membrane</keyword>
<evidence type="ECO:0000256" key="10">
    <source>
        <dbReference type="SAM" id="Phobius"/>
    </source>
</evidence>
<dbReference type="InterPro" id="IPR003439">
    <property type="entry name" value="ABC_transporter-like_ATP-bd"/>
</dbReference>
<protein>
    <submittedName>
        <fullName evidence="13">ATP-binding cassette domain-containing protein</fullName>
    </submittedName>
</protein>
<dbReference type="Gene3D" id="3.40.50.300">
    <property type="entry name" value="P-loop containing nucleotide triphosphate hydrolases"/>
    <property type="match status" value="1"/>
</dbReference>
<comment type="similarity">
    <text evidence="9">Belongs to the ABC transporter superfamily. Lipid exporter (TC 3.A.1.106) family.</text>
</comment>
<feature type="transmembrane region" description="Helical" evidence="10">
    <location>
        <begin position="302"/>
        <end position="321"/>
    </location>
</feature>
<dbReference type="CDD" id="cd18551">
    <property type="entry name" value="ABC_6TM_LmrA_like"/>
    <property type="match status" value="1"/>
</dbReference>
<dbReference type="KEGG" id="nah:F5544_12865"/>
<dbReference type="PANTHER" id="PTHR43394:SF1">
    <property type="entry name" value="ATP-BINDING CASSETTE SUB-FAMILY B MEMBER 10, MITOCHONDRIAL"/>
    <property type="match status" value="1"/>
</dbReference>
<evidence type="ECO:0000256" key="1">
    <source>
        <dbReference type="ARBA" id="ARBA00004651"/>
    </source>
</evidence>
<dbReference type="Pfam" id="PF00005">
    <property type="entry name" value="ABC_tran"/>
    <property type="match status" value="1"/>
</dbReference>
<feature type="domain" description="ABC transmembrane type-1" evidence="12">
    <location>
        <begin position="79"/>
        <end position="356"/>
    </location>
</feature>
<keyword evidence="6 13" id="KW-0067">ATP-binding</keyword>
<dbReference type="InterPro" id="IPR011527">
    <property type="entry name" value="ABC1_TM_dom"/>
</dbReference>
<accession>A0A6G9YB73</accession>
<evidence type="ECO:0000256" key="4">
    <source>
        <dbReference type="ARBA" id="ARBA00022692"/>
    </source>
</evidence>
<evidence type="ECO:0000256" key="5">
    <source>
        <dbReference type="ARBA" id="ARBA00022741"/>
    </source>
</evidence>
<evidence type="ECO:0000313" key="14">
    <source>
        <dbReference type="Proteomes" id="UP000503540"/>
    </source>
</evidence>
<proteinExistence type="inferred from homology"/>
<dbReference type="SMART" id="SM00382">
    <property type="entry name" value="AAA"/>
    <property type="match status" value="1"/>
</dbReference>
<evidence type="ECO:0000259" key="11">
    <source>
        <dbReference type="PROSITE" id="PS50893"/>
    </source>
</evidence>
<dbReference type="PROSITE" id="PS50929">
    <property type="entry name" value="ABC_TM1F"/>
    <property type="match status" value="1"/>
</dbReference>
<keyword evidence="7 10" id="KW-1133">Transmembrane helix</keyword>
<dbReference type="PROSITE" id="PS50893">
    <property type="entry name" value="ABC_TRANSPORTER_2"/>
    <property type="match status" value="1"/>
</dbReference>
<keyword evidence="14" id="KW-1185">Reference proteome</keyword>